<dbReference type="RefSeq" id="XP_015665296.1">
    <property type="nucleotide sequence ID" value="XM_015797288.1"/>
</dbReference>
<reference evidence="2 3" key="1">
    <citation type="submission" date="2015-07" db="EMBL/GenBank/DDBJ databases">
        <title>High-quality genome of monoxenous trypanosomatid Leptomonas pyrrhocoris.</title>
        <authorList>
            <person name="Flegontov P."/>
            <person name="Butenko A."/>
            <person name="Firsov S."/>
            <person name="Vlcek C."/>
            <person name="Logacheva M.D."/>
            <person name="Field M."/>
            <person name="Filatov D."/>
            <person name="Flegontova O."/>
            <person name="Gerasimov E."/>
            <person name="Jackson A.P."/>
            <person name="Kelly S."/>
            <person name="Opperdoes F."/>
            <person name="O'Reilly A."/>
            <person name="Votypka J."/>
            <person name="Yurchenko V."/>
            <person name="Lukes J."/>
        </authorList>
    </citation>
    <scope>NUCLEOTIDE SEQUENCE [LARGE SCALE GENOMIC DNA]</scope>
    <source>
        <strain evidence="2">H10</strain>
    </source>
</reference>
<evidence type="ECO:0000313" key="3">
    <source>
        <dbReference type="Proteomes" id="UP000037923"/>
    </source>
</evidence>
<evidence type="ECO:0000313" key="2">
    <source>
        <dbReference type="EMBL" id="KPA86857.1"/>
    </source>
</evidence>
<keyword evidence="1" id="KW-0472">Membrane</keyword>
<dbReference type="EMBL" id="LGTL01000001">
    <property type="protein sequence ID" value="KPA86857.1"/>
    <property type="molecule type" value="Genomic_DNA"/>
</dbReference>
<keyword evidence="3" id="KW-1185">Reference proteome</keyword>
<dbReference type="AlphaFoldDB" id="A0A0M9GBD1"/>
<dbReference type="OrthoDB" id="275747at2759"/>
<gene>
    <name evidence="2" type="ORF">ABB37_00905</name>
</gene>
<organism evidence="2 3">
    <name type="scientific">Leptomonas pyrrhocoris</name>
    <name type="common">Firebug parasite</name>
    <dbReference type="NCBI Taxonomy" id="157538"/>
    <lineage>
        <taxon>Eukaryota</taxon>
        <taxon>Discoba</taxon>
        <taxon>Euglenozoa</taxon>
        <taxon>Kinetoplastea</taxon>
        <taxon>Metakinetoplastina</taxon>
        <taxon>Trypanosomatida</taxon>
        <taxon>Trypanosomatidae</taxon>
        <taxon>Leishmaniinae</taxon>
        <taxon>Leptomonas</taxon>
    </lineage>
</organism>
<dbReference type="GeneID" id="26901202"/>
<keyword evidence="1" id="KW-0812">Transmembrane</keyword>
<keyword evidence="1" id="KW-1133">Transmembrane helix</keyword>
<accession>A0A0M9GBD1</accession>
<dbReference type="Proteomes" id="UP000037923">
    <property type="component" value="Unassembled WGS sequence"/>
</dbReference>
<proteinExistence type="predicted"/>
<name>A0A0M9GBD1_LEPPY</name>
<protein>
    <submittedName>
        <fullName evidence="2">Uncharacterized protein</fullName>
    </submittedName>
</protein>
<evidence type="ECO:0000256" key="1">
    <source>
        <dbReference type="SAM" id="Phobius"/>
    </source>
</evidence>
<sequence length="126" mass="14570">MLRRTQASFLRRTPVRLSGGDLYHPPKLENIPPTTGTRGFFGAYNGPLMGCRLIDIKWMMNRAVELGREYYISAPTLYLFLWMFCWKGFVIVRYGDGKPPRAVDWNTEETGYLPQGFEQSKVTKQV</sequence>
<dbReference type="OMA" id="DIKWMMN"/>
<comment type="caution">
    <text evidence="2">The sequence shown here is derived from an EMBL/GenBank/DDBJ whole genome shotgun (WGS) entry which is preliminary data.</text>
</comment>
<feature type="transmembrane region" description="Helical" evidence="1">
    <location>
        <begin position="70"/>
        <end position="92"/>
    </location>
</feature>
<dbReference type="VEuPathDB" id="TriTrypDB:LpyrH10_01_9050"/>